<dbReference type="AlphaFoldDB" id="A0ABD2QKK9"/>
<gene>
    <name evidence="1" type="ORF">Ciccas_001237</name>
</gene>
<evidence type="ECO:0000313" key="1">
    <source>
        <dbReference type="EMBL" id="KAL3320078.1"/>
    </source>
</evidence>
<evidence type="ECO:0000313" key="2">
    <source>
        <dbReference type="Proteomes" id="UP001626550"/>
    </source>
</evidence>
<sequence>MKKKREEKDGTANPARFMLRVPFLGDGNAAYLRQKTKATLSKAFPITRIQFIFLTSRLHSLNFKTPLPNSLRCNLVYRYKCLCGAEYLGHTGRSLGDRIAEHRSRSSSSINEHCTKEDSCSFDSNGFQNVYSPRVHGKIYSFSAKFRLVQESQGPRPVC</sequence>
<comment type="caution">
    <text evidence="1">The sequence shown here is derived from an EMBL/GenBank/DDBJ whole genome shotgun (WGS) entry which is preliminary data.</text>
</comment>
<organism evidence="1 2">
    <name type="scientific">Cichlidogyrus casuarinus</name>
    <dbReference type="NCBI Taxonomy" id="1844966"/>
    <lineage>
        <taxon>Eukaryota</taxon>
        <taxon>Metazoa</taxon>
        <taxon>Spiralia</taxon>
        <taxon>Lophotrochozoa</taxon>
        <taxon>Platyhelminthes</taxon>
        <taxon>Monogenea</taxon>
        <taxon>Monopisthocotylea</taxon>
        <taxon>Dactylogyridea</taxon>
        <taxon>Ancyrocephalidae</taxon>
        <taxon>Cichlidogyrus</taxon>
    </lineage>
</organism>
<keyword evidence="2" id="KW-1185">Reference proteome</keyword>
<name>A0ABD2QKK9_9PLAT</name>
<proteinExistence type="predicted"/>
<dbReference type="Proteomes" id="UP001626550">
    <property type="component" value="Unassembled WGS sequence"/>
</dbReference>
<reference evidence="1 2" key="1">
    <citation type="submission" date="2024-11" db="EMBL/GenBank/DDBJ databases">
        <title>Adaptive evolution of stress response genes in parasites aligns with host niche diversity.</title>
        <authorList>
            <person name="Hahn C."/>
            <person name="Resl P."/>
        </authorList>
    </citation>
    <scope>NUCLEOTIDE SEQUENCE [LARGE SCALE GENOMIC DNA]</scope>
    <source>
        <strain evidence="1">EGGRZ-B1_66</strain>
        <tissue evidence="1">Body</tissue>
    </source>
</reference>
<evidence type="ECO:0008006" key="3">
    <source>
        <dbReference type="Google" id="ProtNLM"/>
    </source>
</evidence>
<protein>
    <recommendedName>
        <fullName evidence="3">GIY-YIG domain-containing protein</fullName>
    </recommendedName>
</protein>
<dbReference type="EMBL" id="JBJKFK010000078">
    <property type="protein sequence ID" value="KAL3320078.1"/>
    <property type="molecule type" value="Genomic_DNA"/>
</dbReference>
<accession>A0ABD2QKK9</accession>